<dbReference type="PANTHER" id="PTHR42845:SF1">
    <property type="entry name" value="HYDROGENASE SMALL SUBUNIT"/>
    <property type="match status" value="1"/>
</dbReference>
<evidence type="ECO:0000313" key="3">
    <source>
        <dbReference type="EMBL" id="PPJ62800.1"/>
    </source>
</evidence>
<feature type="domain" description="NADH:ubiquinone oxidoreductase-like 20kDa subunit" evidence="2">
    <location>
        <begin position="14"/>
        <end position="161"/>
    </location>
</feature>
<keyword evidence="4" id="KW-1185">Reference proteome</keyword>
<keyword evidence="1" id="KW-0560">Oxidoreductase</keyword>
<dbReference type="AlphaFoldDB" id="A0A2S6CT69"/>
<evidence type="ECO:0000313" key="4">
    <source>
        <dbReference type="Proteomes" id="UP000239589"/>
    </source>
</evidence>
<dbReference type="InterPro" id="IPR006137">
    <property type="entry name" value="NADH_UbQ_OxRdtase-like_20kDa"/>
</dbReference>
<dbReference type="InterPro" id="IPR051349">
    <property type="entry name" value="Hydrogenase_assoc-protein"/>
</dbReference>
<gene>
    <name evidence="3" type="ORF">CUN59_13710</name>
</gene>
<dbReference type="EMBL" id="PGEM01000096">
    <property type="protein sequence ID" value="PPJ62800.1"/>
    <property type="molecule type" value="Genomic_DNA"/>
</dbReference>
<evidence type="ECO:0000256" key="1">
    <source>
        <dbReference type="ARBA" id="ARBA00023002"/>
    </source>
</evidence>
<protein>
    <submittedName>
        <fullName evidence="3">Oxidoreductase</fullName>
    </submittedName>
</protein>
<dbReference type="InterPro" id="IPR037024">
    <property type="entry name" value="NiFe_Hase_small_N_sf"/>
</dbReference>
<dbReference type="Pfam" id="PF01058">
    <property type="entry name" value="Oxidored_q6"/>
    <property type="match status" value="1"/>
</dbReference>
<dbReference type="PANTHER" id="PTHR42845">
    <property type="entry name" value="COENZYME F420-REDUCING HYDROGENASE, GAMMA SUBUNIT"/>
    <property type="match status" value="1"/>
</dbReference>
<sequence>MTKIKFATVWLGGCSGCHMSFLDLDEWLITLAAHVDVVYSPIADIKEYPEGVDVVLVEGAIANEEHLELIHKIRERTKTIISFGDCAVTGNVTALRNLAGGAEPALQLAYVQAADINQKIPNSPGIVPPLLERVVPVHKVVDVDIYLPGCPPSAPRIKAAIEPLLRGEKPPMDGREMIKFG</sequence>
<organism evidence="3 4">
    <name type="scientific">Cuspidothrix issatschenkoi CHARLIE-1</name>
    <dbReference type="NCBI Taxonomy" id="2052836"/>
    <lineage>
        <taxon>Bacteria</taxon>
        <taxon>Bacillati</taxon>
        <taxon>Cyanobacteriota</taxon>
        <taxon>Cyanophyceae</taxon>
        <taxon>Nostocales</taxon>
        <taxon>Aphanizomenonaceae</taxon>
        <taxon>Cuspidothrix</taxon>
    </lineage>
</organism>
<dbReference type="GO" id="GO:0016491">
    <property type="term" value="F:oxidoreductase activity"/>
    <property type="evidence" value="ECO:0007669"/>
    <property type="project" value="UniProtKB-KW"/>
</dbReference>
<proteinExistence type="predicted"/>
<dbReference type="SUPFAM" id="SSF56770">
    <property type="entry name" value="HydA/Nqo6-like"/>
    <property type="match status" value="1"/>
</dbReference>
<dbReference type="RefSeq" id="WP_104388367.1">
    <property type="nucleotide sequence ID" value="NZ_PGEM01000096.1"/>
</dbReference>
<dbReference type="Proteomes" id="UP000239589">
    <property type="component" value="Unassembled WGS sequence"/>
</dbReference>
<dbReference type="GO" id="GO:0051536">
    <property type="term" value="F:iron-sulfur cluster binding"/>
    <property type="evidence" value="ECO:0007669"/>
    <property type="project" value="InterPro"/>
</dbReference>
<evidence type="ECO:0000259" key="2">
    <source>
        <dbReference type="Pfam" id="PF01058"/>
    </source>
</evidence>
<dbReference type="OrthoDB" id="9787729at2"/>
<name>A0A2S6CT69_9CYAN</name>
<dbReference type="Gene3D" id="3.40.50.700">
    <property type="entry name" value="NADH:ubiquinone oxidoreductase-like, 20kDa subunit"/>
    <property type="match status" value="1"/>
</dbReference>
<reference evidence="3 4" key="1">
    <citation type="submission" date="2018-02" db="EMBL/GenBank/DDBJ databases">
        <title>Discovery of a pederin family compound in a non-symbiotic bloom-forming cyanobacterium.</title>
        <authorList>
            <person name="Kust A."/>
            <person name="Mares J."/>
            <person name="Jokela J."/>
            <person name="Urajova P."/>
            <person name="Hajek J."/>
            <person name="Saurav K."/>
            <person name="Voracova K."/>
            <person name="Fewer D.P."/>
            <person name="Haapaniemi E."/>
            <person name="Permi P."/>
            <person name="Rehakova K."/>
            <person name="Sivonen K."/>
            <person name="Hrouzek P."/>
        </authorList>
    </citation>
    <scope>NUCLEOTIDE SEQUENCE [LARGE SCALE GENOMIC DNA]</scope>
    <source>
        <strain evidence="3 4">CHARLIE-1</strain>
    </source>
</reference>
<comment type="caution">
    <text evidence="3">The sequence shown here is derived from an EMBL/GenBank/DDBJ whole genome shotgun (WGS) entry which is preliminary data.</text>
</comment>
<accession>A0A2S6CT69</accession>